<dbReference type="Pfam" id="PF00628">
    <property type="entry name" value="PHD"/>
    <property type="match status" value="1"/>
</dbReference>
<feature type="compositionally biased region" description="Pro residues" evidence="19">
    <location>
        <begin position="106"/>
        <end position="127"/>
    </location>
</feature>
<evidence type="ECO:0000256" key="3">
    <source>
        <dbReference type="ARBA" id="ARBA00013184"/>
    </source>
</evidence>
<accession>A0A6U9Z8T9</accession>
<dbReference type="GO" id="GO:0003713">
    <property type="term" value="F:transcription coactivator activity"/>
    <property type="evidence" value="ECO:0007669"/>
    <property type="project" value="TreeGrafter"/>
</dbReference>
<feature type="compositionally biased region" description="Low complexity" evidence="19">
    <location>
        <begin position="221"/>
        <end position="234"/>
    </location>
</feature>
<dbReference type="Gene3D" id="2.10.110.40">
    <property type="match status" value="1"/>
</dbReference>
<dbReference type="Pfam" id="PF02135">
    <property type="entry name" value="zf-TAZ"/>
    <property type="match status" value="1"/>
</dbReference>
<dbReference type="InterPro" id="IPR036427">
    <property type="entry name" value="Bromodomain-like_sf"/>
</dbReference>
<keyword evidence="6" id="KW-0479">Metal-binding</keyword>
<dbReference type="SUPFAM" id="SSF57933">
    <property type="entry name" value="TAZ domain"/>
    <property type="match status" value="1"/>
</dbReference>
<keyword evidence="15" id="KW-0012">Acyltransferase</keyword>
<comment type="catalytic activity">
    <reaction evidence="16">
        <text>L-lysyl-[protein] + acetyl-CoA = N(6)-acetyl-L-lysyl-[protein] + CoA + H(+)</text>
        <dbReference type="Rhea" id="RHEA:45948"/>
        <dbReference type="Rhea" id="RHEA-COMP:9752"/>
        <dbReference type="Rhea" id="RHEA-COMP:10731"/>
        <dbReference type="ChEBI" id="CHEBI:15378"/>
        <dbReference type="ChEBI" id="CHEBI:29969"/>
        <dbReference type="ChEBI" id="CHEBI:57287"/>
        <dbReference type="ChEBI" id="CHEBI:57288"/>
        <dbReference type="ChEBI" id="CHEBI:61930"/>
        <dbReference type="EC" id="2.3.1.48"/>
    </reaction>
</comment>
<organism evidence="26">
    <name type="scientific">Pseudo-nitzschia australis</name>
    <dbReference type="NCBI Taxonomy" id="44445"/>
    <lineage>
        <taxon>Eukaryota</taxon>
        <taxon>Sar</taxon>
        <taxon>Stramenopiles</taxon>
        <taxon>Ochrophyta</taxon>
        <taxon>Bacillariophyta</taxon>
        <taxon>Bacillariophyceae</taxon>
        <taxon>Bacillariophycidae</taxon>
        <taxon>Bacillariales</taxon>
        <taxon>Bacillariaceae</taxon>
        <taxon>Pseudo-nitzschia</taxon>
    </lineage>
</organism>
<feature type="domain" description="ZZ-type" evidence="23">
    <location>
        <begin position="1427"/>
        <end position="1480"/>
    </location>
</feature>
<feature type="region of interest" description="Disordered" evidence="19">
    <location>
        <begin position="1579"/>
        <end position="1600"/>
    </location>
</feature>
<keyword evidence="13" id="KW-0804">Transcription</keyword>
<feature type="compositionally biased region" description="Low complexity" evidence="19">
    <location>
        <begin position="90"/>
        <end position="105"/>
    </location>
</feature>
<feature type="domain" description="Bromo" evidence="20">
    <location>
        <begin position="451"/>
        <end position="523"/>
    </location>
</feature>
<proteinExistence type="predicted"/>
<dbReference type="InterPro" id="IPR013083">
    <property type="entry name" value="Znf_RING/FYVE/PHD"/>
</dbReference>
<dbReference type="SUPFAM" id="SSF47370">
    <property type="entry name" value="Bromodomain"/>
    <property type="match status" value="1"/>
</dbReference>
<dbReference type="GO" id="GO:0005667">
    <property type="term" value="C:transcription regulator complex"/>
    <property type="evidence" value="ECO:0007669"/>
    <property type="project" value="TreeGrafter"/>
</dbReference>
<dbReference type="Pfam" id="PF08214">
    <property type="entry name" value="HAT_KAT11"/>
    <property type="match status" value="1"/>
</dbReference>
<evidence type="ECO:0000256" key="14">
    <source>
        <dbReference type="ARBA" id="ARBA00023242"/>
    </source>
</evidence>
<dbReference type="GO" id="GO:0045944">
    <property type="term" value="P:positive regulation of transcription by RNA polymerase II"/>
    <property type="evidence" value="ECO:0007669"/>
    <property type="project" value="TreeGrafter"/>
</dbReference>
<evidence type="ECO:0000256" key="7">
    <source>
        <dbReference type="ARBA" id="ARBA00022771"/>
    </source>
</evidence>
<dbReference type="InterPro" id="IPR035898">
    <property type="entry name" value="TAZ_dom_sf"/>
</dbReference>
<dbReference type="InterPro" id="IPR038547">
    <property type="entry name" value="RING_CBP-p300_sf"/>
</dbReference>
<dbReference type="CDD" id="cd15614">
    <property type="entry name" value="PHD_HAC_like"/>
    <property type="match status" value="1"/>
</dbReference>
<evidence type="ECO:0000256" key="8">
    <source>
        <dbReference type="ARBA" id="ARBA00022833"/>
    </source>
</evidence>
<dbReference type="Pfam" id="PF00569">
    <property type="entry name" value="ZZ"/>
    <property type="match status" value="1"/>
</dbReference>
<feature type="compositionally biased region" description="Polar residues" evidence="19">
    <location>
        <begin position="1080"/>
        <end position="1092"/>
    </location>
</feature>
<feature type="region of interest" description="Disordered" evidence="19">
    <location>
        <begin position="1"/>
        <end position="374"/>
    </location>
</feature>
<dbReference type="GO" id="GO:0008270">
    <property type="term" value="F:zinc ion binding"/>
    <property type="evidence" value="ECO:0007669"/>
    <property type="project" value="UniProtKB-KW"/>
</dbReference>
<dbReference type="InterPro" id="IPR011011">
    <property type="entry name" value="Znf_FYVE_PHD"/>
</dbReference>
<evidence type="ECO:0000256" key="12">
    <source>
        <dbReference type="ARBA" id="ARBA00023159"/>
    </source>
</evidence>
<dbReference type="InterPro" id="IPR019787">
    <property type="entry name" value="Znf_PHD-finger"/>
</dbReference>
<feature type="compositionally biased region" description="Basic and acidic residues" evidence="19">
    <location>
        <begin position="1584"/>
        <end position="1594"/>
    </location>
</feature>
<dbReference type="EMBL" id="HBIX01015734">
    <property type="protein sequence ID" value="CAE0718675.1"/>
    <property type="molecule type" value="Transcribed_RNA"/>
</dbReference>
<evidence type="ECO:0000256" key="19">
    <source>
        <dbReference type="SAM" id="MobiDB-lite"/>
    </source>
</evidence>
<evidence type="ECO:0000256" key="15">
    <source>
        <dbReference type="ARBA" id="ARBA00023315"/>
    </source>
</evidence>
<dbReference type="SMART" id="SM00291">
    <property type="entry name" value="ZnF_ZZ"/>
    <property type="match status" value="1"/>
</dbReference>
<dbReference type="Pfam" id="PF00439">
    <property type="entry name" value="Bromodomain"/>
    <property type="match status" value="1"/>
</dbReference>
<dbReference type="PROSITE" id="PS50135">
    <property type="entry name" value="ZF_ZZ_2"/>
    <property type="match status" value="1"/>
</dbReference>
<feature type="compositionally biased region" description="Low complexity" evidence="19">
    <location>
        <begin position="304"/>
        <end position="314"/>
    </location>
</feature>
<feature type="compositionally biased region" description="Low complexity" evidence="19">
    <location>
        <begin position="59"/>
        <end position="82"/>
    </location>
</feature>
<dbReference type="PROSITE" id="PS50014">
    <property type="entry name" value="BROMODOMAIN_2"/>
    <property type="match status" value="1"/>
</dbReference>
<dbReference type="GO" id="GO:0004402">
    <property type="term" value="F:histone acetyltransferase activity"/>
    <property type="evidence" value="ECO:0007669"/>
    <property type="project" value="InterPro"/>
</dbReference>
<evidence type="ECO:0000256" key="5">
    <source>
        <dbReference type="ARBA" id="ARBA00022679"/>
    </source>
</evidence>
<evidence type="ECO:0000256" key="10">
    <source>
        <dbReference type="ARBA" id="ARBA00023015"/>
    </source>
</evidence>
<reference evidence="26" key="1">
    <citation type="submission" date="2021-01" db="EMBL/GenBank/DDBJ databases">
        <authorList>
            <person name="Corre E."/>
            <person name="Pelletier E."/>
            <person name="Niang G."/>
            <person name="Scheremetjew M."/>
            <person name="Finn R."/>
            <person name="Kale V."/>
            <person name="Holt S."/>
            <person name="Cochrane G."/>
            <person name="Meng A."/>
            <person name="Brown T."/>
            <person name="Cohen L."/>
        </authorList>
    </citation>
    <scope>NUCLEOTIDE SEQUENCE</scope>
    <source>
        <strain evidence="26">10249 10 AB</strain>
    </source>
</reference>
<dbReference type="InterPro" id="IPR001487">
    <property type="entry name" value="Bromodomain"/>
</dbReference>
<dbReference type="InterPro" id="IPR043145">
    <property type="entry name" value="Znf_ZZ_sf"/>
</dbReference>
<feature type="compositionally biased region" description="Basic and acidic residues" evidence="19">
    <location>
        <begin position="1191"/>
        <end position="1225"/>
    </location>
</feature>
<dbReference type="PROSITE" id="PS51727">
    <property type="entry name" value="CBP_P300_HAT"/>
    <property type="match status" value="1"/>
</dbReference>
<evidence type="ECO:0000256" key="11">
    <source>
        <dbReference type="ARBA" id="ARBA00023117"/>
    </source>
</evidence>
<feature type="compositionally biased region" description="Basic and acidic residues" evidence="19">
    <location>
        <begin position="1333"/>
        <end position="1352"/>
    </location>
</feature>
<evidence type="ECO:0000259" key="24">
    <source>
        <dbReference type="PROSITE" id="PS51727"/>
    </source>
</evidence>
<dbReference type="PANTHER" id="PTHR13808">
    <property type="entry name" value="CBP/P300-RELATED"/>
    <property type="match status" value="1"/>
</dbReference>
<dbReference type="GO" id="GO:0000123">
    <property type="term" value="C:histone acetyltransferase complex"/>
    <property type="evidence" value="ECO:0007669"/>
    <property type="project" value="TreeGrafter"/>
</dbReference>
<name>A0A6U9Z8T9_9STRA</name>
<dbReference type="SMART" id="SM00551">
    <property type="entry name" value="ZnF_TAZ"/>
    <property type="match status" value="1"/>
</dbReference>
<keyword evidence="4" id="KW-0488">Methylation</keyword>
<comment type="subcellular location">
    <subcellularLocation>
        <location evidence="2">Nucleus</location>
    </subcellularLocation>
</comment>
<dbReference type="SMART" id="SM00297">
    <property type="entry name" value="BROMO"/>
    <property type="match status" value="1"/>
</dbReference>
<dbReference type="InterPro" id="IPR031162">
    <property type="entry name" value="CBP_P300_HAT"/>
</dbReference>
<keyword evidence="10" id="KW-0805">Transcription regulation</keyword>
<feature type="domain" description="CBP/p300-type HAT" evidence="24">
    <location>
        <begin position="692"/>
        <end position="1425"/>
    </location>
</feature>
<evidence type="ECO:0000259" key="22">
    <source>
        <dbReference type="PROSITE" id="PS50134"/>
    </source>
</evidence>
<dbReference type="SUPFAM" id="SSF57903">
    <property type="entry name" value="FYVE/PHD zinc finger"/>
    <property type="match status" value="1"/>
</dbReference>
<dbReference type="PANTHER" id="PTHR13808:SF1">
    <property type="entry name" value="HISTONE ACETYLTRANSFERASE"/>
    <property type="match status" value="1"/>
</dbReference>
<dbReference type="Gene3D" id="3.30.40.10">
    <property type="entry name" value="Zinc/RING finger domain, C3HC4 (zinc finger)"/>
    <property type="match status" value="1"/>
</dbReference>
<evidence type="ECO:0000256" key="4">
    <source>
        <dbReference type="ARBA" id="ARBA00022481"/>
    </source>
</evidence>
<keyword evidence="8" id="KW-0862">Zinc</keyword>
<dbReference type="InterPro" id="IPR000197">
    <property type="entry name" value="Znf_TAZ"/>
</dbReference>
<dbReference type="SUPFAM" id="SSF57850">
    <property type="entry name" value="RING/U-box"/>
    <property type="match status" value="1"/>
</dbReference>
<feature type="region of interest" description="Disordered" evidence="19">
    <location>
        <begin position="950"/>
        <end position="983"/>
    </location>
</feature>
<dbReference type="InterPro" id="IPR019786">
    <property type="entry name" value="Zinc_finger_PHD-type_CS"/>
</dbReference>
<feature type="domain" description="TAZ-type" evidence="22">
    <location>
        <begin position="1489"/>
        <end position="1570"/>
    </location>
</feature>
<feature type="compositionally biased region" description="Basic and acidic residues" evidence="19">
    <location>
        <begin position="1094"/>
        <end position="1106"/>
    </location>
</feature>
<dbReference type="GO" id="GO:0140297">
    <property type="term" value="F:DNA-binding transcription factor binding"/>
    <property type="evidence" value="ECO:0007669"/>
    <property type="project" value="UniProtKB-ARBA"/>
</dbReference>
<evidence type="ECO:0000259" key="23">
    <source>
        <dbReference type="PROSITE" id="PS50135"/>
    </source>
</evidence>
<evidence type="ECO:0000256" key="18">
    <source>
        <dbReference type="PROSITE-ProRule" id="PRU00228"/>
    </source>
</evidence>
<evidence type="ECO:0000259" key="20">
    <source>
        <dbReference type="PROSITE" id="PS50014"/>
    </source>
</evidence>
<feature type="compositionally biased region" description="Low complexity" evidence="19">
    <location>
        <begin position="128"/>
        <end position="148"/>
    </location>
</feature>
<feature type="compositionally biased region" description="Polar residues" evidence="19">
    <location>
        <begin position="1226"/>
        <end position="1246"/>
    </location>
</feature>
<dbReference type="PRINTS" id="PR00503">
    <property type="entry name" value="BROMODOMAIN"/>
</dbReference>
<keyword evidence="12" id="KW-0010">Activator</keyword>
<keyword evidence="11 17" id="KW-0103">Bromodomain</keyword>
<evidence type="ECO:0000256" key="9">
    <source>
        <dbReference type="ARBA" id="ARBA00022853"/>
    </source>
</evidence>
<feature type="region of interest" description="Disordered" evidence="19">
    <location>
        <begin position="1071"/>
        <end position="1354"/>
    </location>
</feature>
<feature type="compositionally biased region" description="Polar residues" evidence="19">
    <location>
        <begin position="1282"/>
        <end position="1319"/>
    </location>
</feature>
<feature type="compositionally biased region" description="Basic and acidic residues" evidence="19">
    <location>
        <begin position="1123"/>
        <end position="1164"/>
    </location>
</feature>
<feature type="compositionally biased region" description="Basic residues" evidence="19">
    <location>
        <begin position="951"/>
        <end position="974"/>
    </location>
</feature>
<keyword evidence="9" id="KW-0156">Chromatin regulator</keyword>
<feature type="compositionally biased region" description="Pro residues" evidence="19">
    <location>
        <begin position="331"/>
        <end position="346"/>
    </location>
</feature>
<feature type="compositionally biased region" description="Basic and acidic residues" evidence="19">
    <location>
        <begin position="1249"/>
        <end position="1258"/>
    </location>
</feature>
<feature type="compositionally biased region" description="Pro residues" evidence="19">
    <location>
        <begin position="268"/>
        <end position="286"/>
    </location>
</feature>
<dbReference type="SMART" id="SM01250">
    <property type="entry name" value="KAT11"/>
    <property type="match status" value="1"/>
</dbReference>
<evidence type="ECO:0000259" key="21">
    <source>
        <dbReference type="PROSITE" id="PS50016"/>
    </source>
</evidence>
<dbReference type="InterPro" id="IPR013178">
    <property type="entry name" value="Histone_AcTrfase_Rtt109/CBP"/>
</dbReference>
<evidence type="ECO:0000256" key="13">
    <source>
        <dbReference type="ARBA" id="ARBA00023163"/>
    </source>
</evidence>
<protein>
    <recommendedName>
        <fullName evidence="3">histone acetyltransferase</fullName>
        <ecNumber evidence="3">2.3.1.48</ecNumber>
    </recommendedName>
</protein>
<evidence type="ECO:0000313" key="25">
    <source>
        <dbReference type="EMBL" id="CAE0718675.1"/>
    </source>
</evidence>
<evidence type="ECO:0000256" key="6">
    <source>
        <dbReference type="ARBA" id="ARBA00022723"/>
    </source>
</evidence>
<evidence type="ECO:0000256" key="16">
    <source>
        <dbReference type="ARBA" id="ARBA00048017"/>
    </source>
</evidence>
<dbReference type="GO" id="GO:0005634">
    <property type="term" value="C:nucleus"/>
    <property type="evidence" value="ECO:0007669"/>
    <property type="project" value="UniProtKB-SubCell"/>
</dbReference>
<dbReference type="EC" id="2.3.1.48" evidence="3"/>
<dbReference type="SMART" id="SM00249">
    <property type="entry name" value="PHD"/>
    <property type="match status" value="1"/>
</dbReference>
<gene>
    <name evidence="25" type="ORF">PAUS00366_LOCUS11429</name>
    <name evidence="26" type="ORF">PAUS00366_LOCUS11431</name>
</gene>
<evidence type="ECO:0000313" key="26">
    <source>
        <dbReference type="EMBL" id="CAE0718677.1"/>
    </source>
</evidence>
<dbReference type="Gene3D" id="1.20.1020.10">
    <property type="entry name" value="TAZ domain"/>
    <property type="match status" value="1"/>
</dbReference>
<feature type="domain" description="PHD-type" evidence="21">
    <location>
        <begin position="599"/>
        <end position="678"/>
    </location>
</feature>
<dbReference type="Gene3D" id="3.30.60.90">
    <property type="match status" value="1"/>
</dbReference>
<dbReference type="Gene3D" id="1.20.920.10">
    <property type="entry name" value="Bromodomain-like"/>
    <property type="match status" value="1"/>
</dbReference>
<sequence>MSNPFDQFAVDVQAALPTGAPGGPPPGSDPGNPFGSVFADAPAAPPAPLENKPVMNSFQAPPQHQQQQPSMGMMGQPSPMGSMGMGMGMMGQPQQQANPMGMYGQPPAPPQQQPPAPDYGAPAPPAPAGAGDPFAAYGAPAQTPTQAPGMPPAPPPVAPATPNPYGGPPAAAPLGMPPANPGNPSPNPYGGPPAPMMQQPPAPSQPPQPYGAAPPGPPANDPFGGAPTGYGNPYGAPPAAPAGFAEQQPPQQQLFTDPFGAPQQQQQQPPPPPPQHQPLQYPPQPAAPSSSMPGEPPNKRQRTAVPMQYQQQPVAPAPAQPIAPRNMYQPAPAPVSSPAGALPPQPISSQPPAAARNFAPKQQPMPQQPGVLTAPVPPAKAAVPPVDGVKFANGQVITPKFSGPKPQEDHTLINCFSVEQIETHIASLNKGLQLPPAKLKASCLEVLKVLQGHQHGWVFNSPVDPIELGLPDYFEVIKQPMDLGTIRKKLENGCYHSLDDFHNHVHITFDNAMLYNPEGSVVYNMANEMKTKFIQDFENLMKQLNAEEDSKRRNGEACSLCGCEKLLFEPPVFYCNGLSCPAKRIRRNSYYYVGGNNQYHWCHICFADLKEGQLIELVGDVSIKKEQLIKKKNDETHEESWVQCDRCERWVHQICALFNTRRNKDQRSEFACPRCTIEERKNSGRLEATSSTPMAEDLQRTKLSEFIESHVRNKMDEHLKGLADEKVQKDGISIEEAKAAVTMGGAITIRQVTSMDRKLEVRERMQKRYAFKKYPDEFTYRCKCFTVFQNLDGVDVILFGLYVYEHDEKNPAPNDRTVYVSYLDSVHYMRPRSMRTFIYHEILISYLDYVRRRGFSTAHIWACPPLRGDDYILYAKPEGQKTPKDDRLRQWYIDMLVDCQKRGIVGKLTNMYDLYFSNNENDATIVPYMEGDYFSGEVENIIKDIEEGKVGKKKSGGKEGKKKKGDKKQKRKSGRGGTRSSGIDEDALKASGVLFPGDDQRSLEEGGRDFVMVKLGEAIQPMKESFIVAYLAWKGAKKEDMIVPKAIQEYREKNNVIVEDGPDEDYRVSLEEKKKEALQKTLNQSDNKSGTTEGIEKEKMSKDAGVKDGVAIKVEDNVTTVEKSADIEMKDTEKANENGSKKAKKPEDAKSKDSEDSEKLDSTRKNVGNSDAEKTKDTEEPNDTTMTDAVADSKSDKIRETSKEATKDVTAKKTDLVIKLEDNKESSSQTPKPSDNNKSQVSSGTVNEIEIKKEDVTESKSNPTEMDSTSNNTKEKDVISSAKPSTSPNGTATTAASLPSTNATLAKTEATKSTLSMQERSGKFAAMAKKRGIPGEEKSDTEVKDGKEKEGETETEAAPVIYVLDSKGRRVKVIDDDAEEMDCEFLNNRQSFLNLCQGNHYQFDHLRRAKHSSMMVLWHLHNRDAPKFVQQCTTCSREILSGFRFHCTICADFDQCQDCIRNPSVPRHPHTLKAIAVSGQQTELTEAQRKERQRSIQLHMTLLQHAATCNNSKCPSANCTKMKGLLKHGAQCSIKANGGCNVCKRIWALLQIHARQCKSSQCPVPNCMAIRERVRQLKKQQQAMDDRRRQEMNRNYRGAR</sequence>
<comment type="function">
    <text evidence="1">Acetyltransferase enzyme. Acetylates histones, giving a specific tag for transcriptional activation.</text>
</comment>
<dbReference type="PROSITE" id="PS01359">
    <property type="entry name" value="ZF_PHD_1"/>
    <property type="match status" value="1"/>
</dbReference>
<evidence type="ECO:0000256" key="2">
    <source>
        <dbReference type="ARBA" id="ARBA00004123"/>
    </source>
</evidence>
<dbReference type="PROSITE" id="PS50134">
    <property type="entry name" value="ZF_TAZ"/>
    <property type="match status" value="1"/>
</dbReference>
<feature type="compositionally biased region" description="Pro residues" evidence="19">
    <location>
        <begin position="149"/>
        <end position="220"/>
    </location>
</feature>
<evidence type="ECO:0000256" key="17">
    <source>
        <dbReference type="PROSITE-ProRule" id="PRU00035"/>
    </source>
</evidence>
<keyword evidence="7 18" id="KW-0863">Zinc-finger</keyword>
<feature type="compositionally biased region" description="Polar residues" evidence="19">
    <location>
        <begin position="1259"/>
        <end position="1272"/>
    </location>
</feature>
<evidence type="ECO:0000256" key="1">
    <source>
        <dbReference type="ARBA" id="ARBA00002581"/>
    </source>
</evidence>
<dbReference type="PROSITE" id="PS50016">
    <property type="entry name" value="ZF_PHD_2"/>
    <property type="match status" value="1"/>
</dbReference>
<dbReference type="GO" id="GO:0031490">
    <property type="term" value="F:chromatin DNA binding"/>
    <property type="evidence" value="ECO:0007669"/>
    <property type="project" value="TreeGrafter"/>
</dbReference>
<keyword evidence="5" id="KW-0808">Transferase</keyword>
<dbReference type="InterPro" id="IPR000433">
    <property type="entry name" value="Znf_ZZ"/>
</dbReference>
<dbReference type="EMBL" id="HBIX01015736">
    <property type="protein sequence ID" value="CAE0718677.1"/>
    <property type="molecule type" value="Transcribed_RNA"/>
</dbReference>
<dbReference type="InterPro" id="IPR001965">
    <property type="entry name" value="Znf_PHD"/>
</dbReference>
<feature type="compositionally biased region" description="Low complexity" evidence="19">
    <location>
        <begin position="241"/>
        <end position="253"/>
    </location>
</feature>
<keyword evidence="14" id="KW-0539">Nucleus</keyword>